<reference evidence="5" key="1">
    <citation type="submission" date="2022-04" db="EMBL/GenBank/DDBJ databases">
        <title>Hymenobacter sp. isolated from the air.</title>
        <authorList>
            <person name="Won M."/>
            <person name="Lee C.-M."/>
            <person name="Woen H.-Y."/>
            <person name="Kwon S.-W."/>
        </authorList>
    </citation>
    <scope>NUCLEOTIDE SEQUENCE</scope>
    <source>
        <strain evidence="5">5420S-77</strain>
    </source>
</reference>
<protein>
    <submittedName>
        <fullName evidence="5">M14 family metallopeptidase</fullName>
    </submittedName>
</protein>
<dbReference type="RefSeq" id="WP_245124960.1">
    <property type="nucleotide sequence ID" value="NZ_CP095061.1"/>
</dbReference>
<dbReference type="PANTHER" id="PTHR11705:SF145">
    <property type="entry name" value="PEPTIDASE M14 CARBOXYPEPTIDASE A DOMAIN-CONTAINING PROTEIN"/>
    <property type="match status" value="1"/>
</dbReference>
<evidence type="ECO:0000259" key="4">
    <source>
        <dbReference type="PROSITE" id="PS52035"/>
    </source>
</evidence>
<comment type="caution">
    <text evidence="3">Lacks conserved residue(s) required for the propagation of feature annotation.</text>
</comment>
<evidence type="ECO:0000313" key="5">
    <source>
        <dbReference type="EMBL" id="UOQ68195.1"/>
    </source>
</evidence>
<dbReference type="EMBL" id="CP095061">
    <property type="protein sequence ID" value="UOQ68195.1"/>
    <property type="molecule type" value="Genomic_DNA"/>
</dbReference>
<dbReference type="CDD" id="cd06241">
    <property type="entry name" value="M14-like"/>
    <property type="match status" value="1"/>
</dbReference>
<organism evidence="5 6">
    <name type="scientific">Hymenobacter volaticus</name>
    <dbReference type="NCBI Taxonomy" id="2932254"/>
    <lineage>
        <taxon>Bacteria</taxon>
        <taxon>Pseudomonadati</taxon>
        <taxon>Bacteroidota</taxon>
        <taxon>Cytophagia</taxon>
        <taxon>Cytophagales</taxon>
        <taxon>Hymenobacteraceae</taxon>
        <taxon>Hymenobacter</taxon>
    </lineage>
</organism>
<dbReference type="PANTHER" id="PTHR11705">
    <property type="entry name" value="PROTEASE FAMILY M14 CARBOXYPEPTIDASE A,B"/>
    <property type="match status" value="1"/>
</dbReference>
<comment type="cofactor">
    <cofactor evidence="1">
        <name>Zn(2+)</name>
        <dbReference type="ChEBI" id="CHEBI:29105"/>
    </cofactor>
</comment>
<dbReference type="Pfam" id="PF00246">
    <property type="entry name" value="Peptidase_M14"/>
    <property type="match status" value="1"/>
</dbReference>
<accession>A0ABY4GBQ1</accession>
<sequence>MLSFLLSTLLLASPPKEDWRTPFEKGNGNTTATYAECIAYYQKLDAAYPEIQMRAVGPTDSGQPLHEVVVALDGKFEPANSQGRSRPVVLIQNGIHPGEPEGIDACMALVRDYVQKKELRRQLENMTLVVIPIYNVDGALNRNSTTRTNQNGPESYGFRGNARNLDLNRDYVKQDSRNARSFAELFRRWQPDIFVDTHTSNGADYQYTMTLIATQKDKLAPDLSDYLTQRLLPALNTGMDKHKSPLTPYVDFEGRTPDARGLVGFLETPRYSTGYTTLFNTIGFVTETHMLKAYTPRVQATYDFLDVLLRFVHTDAAALTQARAQAVRKLSTQSTFPLAWKLDTTAADKVNFRGYTGKTKSSEVSGQPRLYYDRKAPFTRQLNYYNTFRPTLTVSRPKAYLIPQAWTEVLDRLRVAGASLQRLTRDTTLTAEVYYIEDYKTSPRPYEGHYLHSGVTVRTTQQPLRYYRGDYVASLDDATARFLVEMLEPQATDSFFAWGFFDSILQQKEHFSDYVFEDVAADLLRRDPALREQLEKQKQQEPALAKSGDAQLEWVYRHSKYYEPTHMRYPIARWQGGTLAVK</sequence>
<gene>
    <name evidence="5" type="ORF">MUN86_10280</name>
</gene>
<keyword evidence="6" id="KW-1185">Reference proteome</keyword>
<evidence type="ECO:0000256" key="3">
    <source>
        <dbReference type="PROSITE-ProRule" id="PRU01379"/>
    </source>
</evidence>
<dbReference type="PROSITE" id="PS52035">
    <property type="entry name" value="PEPTIDASE_M14"/>
    <property type="match status" value="1"/>
</dbReference>
<dbReference type="Proteomes" id="UP000830401">
    <property type="component" value="Chromosome"/>
</dbReference>
<dbReference type="InterPro" id="IPR000834">
    <property type="entry name" value="Peptidase_M14"/>
</dbReference>
<feature type="domain" description="Peptidase M14" evidence="4">
    <location>
        <begin position="30"/>
        <end position="312"/>
    </location>
</feature>
<dbReference type="Gene3D" id="3.40.630.10">
    <property type="entry name" value="Zn peptidases"/>
    <property type="match status" value="1"/>
</dbReference>
<evidence type="ECO:0000313" key="6">
    <source>
        <dbReference type="Proteomes" id="UP000830401"/>
    </source>
</evidence>
<evidence type="ECO:0000256" key="2">
    <source>
        <dbReference type="ARBA" id="ARBA00005988"/>
    </source>
</evidence>
<dbReference type="SUPFAM" id="SSF53187">
    <property type="entry name" value="Zn-dependent exopeptidases"/>
    <property type="match status" value="1"/>
</dbReference>
<evidence type="ECO:0000256" key="1">
    <source>
        <dbReference type="ARBA" id="ARBA00001947"/>
    </source>
</evidence>
<proteinExistence type="inferred from homology"/>
<comment type="similarity">
    <text evidence="2 3">Belongs to the peptidase M14 family.</text>
</comment>
<name>A0ABY4GBQ1_9BACT</name>